<feature type="region of interest" description="Disordered" evidence="1">
    <location>
        <begin position="58"/>
        <end position="146"/>
    </location>
</feature>
<feature type="compositionally biased region" description="Low complexity" evidence="1">
    <location>
        <begin position="476"/>
        <end position="485"/>
    </location>
</feature>
<protein>
    <recommendedName>
        <fullName evidence="2">Protein Zds1 C-terminal domain-containing protein</fullName>
    </recommendedName>
</protein>
<dbReference type="EMBL" id="ALBS01000017">
    <property type="protein sequence ID" value="EJT52792.1"/>
    <property type="molecule type" value="Genomic_DNA"/>
</dbReference>
<dbReference type="GO" id="GO:0010971">
    <property type="term" value="P:positive regulation of G2/M transition of mitotic cell cycle"/>
    <property type="evidence" value="ECO:0007669"/>
    <property type="project" value="TreeGrafter"/>
</dbReference>
<feature type="compositionally biased region" description="Polar residues" evidence="1">
    <location>
        <begin position="552"/>
        <end position="568"/>
    </location>
</feature>
<feature type="region of interest" description="Disordered" evidence="1">
    <location>
        <begin position="798"/>
        <end position="1249"/>
    </location>
</feature>
<dbReference type="PANTHER" id="PTHR28089">
    <property type="entry name" value="PROTEIN ZDS1-RELATED"/>
    <property type="match status" value="1"/>
</dbReference>
<feature type="compositionally biased region" description="Low complexity" evidence="1">
    <location>
        <begin position="951"/>
        <end position="1000"/>
    </location>
</feature>
<dbReference type="OrthoDB" id="5589766at2759"/>
<feature type="compositionally biased region" description="Polar residues" evidence="1">
    <location>
        <begin position="19"/>
        <end position="36"/>
    </location>
</feature>
<feature type="compositionally biased region" description="Pro residues" evidence="1">
    <location>
        <begin position="417"/>
        <end position="427"/>
    </location>
</feature>
<dbReference type="Proteomes" id="UP000002748">
    <property type="component" value="Unassembled WGS sequence"/>
</dbReference>
<proteinExistence type="predicted"/>
<dbReference type="GO" id="GO:0005737">
    <property type="term" value="C:cytoplasm"/>
    <property type="evidence" value="ECO:0007669"/>
    <property type="project" value="TreeGrafter"/>
</dbReference>
<comment type="caution">
    <text evidence="3">The sequence shown here is derived from an EMBL/GenBank/DDBJ whole genome shotgun (WGS) entry which is preliminary data.</text>
</comment>
<dbReference type="SMART" id="SM01327">
    <property type="entry name" value="Zds_C"/>
    <property type="match status" value="1"/>
</dbReference>
<dbReference type="GO" id="GO:0030010">
    <property type="term" value="P:establishment of cell polarity"/>
    <property type="evidence" value="ECO:0007669"/>
    <property type="project" value="TreeGrafter"/>
</dbReference>
<organism evidence="3 4">
    <name type="scientific">Trichosporon asahii var. asahii (strain ATCC 90039 / CBS 2479 / JCM 2466 / KCTC 7840 / NBRC 103889/ NCYC 2677 / UAMH 7654)</name>
    <name type="common">Yeast</name>
    <dbReference type="NCBI Taxonomy" id="1186058"/>
    <lineage>
        <taxon>Eukaryota</taxon>
        <taxon>Fungi</taxon>
        <taxon>Dikarya</taxon>
        <taxon>Basidiomycota</taxon>
        <taxon>Agaricomycotina</taxon>
        <taxon>Tremellomycetes</taxon>
        <taxon>Trichosporonales</taxon>
        <taxon>Trichosporonaceae</taxon>
        <taxon>Trichosporon</taxon>
    </lineage>
</organism>
<feature type="compositionally biased region" description="Low complexity" evidence="1">
    <location>
        <begin position="569"/>
        <end position="588"/>
    </location>
</feature>
<sequence length="1249" mass="137147">MPSPPSPSTSTLYAPPAQSFASADTSPLPTPTTQDDPATRHHCQHGLAILYRKAPFAPFNRPTVAPSPVTSYDPRGPQEPYGHKIPMSSPSMTDEEFEREVRTLKDLRRRSVSSAGPGELPVDPDLPPRDQGEVGNAAPLGPQPFSSNDDVTLTVPDAGGDANGLFWVPAHLHPELAPGEFHAFLKSHTHANPTAMAAGESGEASLARSPSWLARSRTLSSGVKRNKSMLSRQYTPRHGDKVEEEVPVVTRRGSNPFGGEQGPTLQDLQKLDEMVGEVEDDPEQMRQILRRGLSMRLQPGLPEETVQSGQPGYGESSTGTSSSPRSSSIVRRSARTRIRKGSSIDGSKRYSVRKNRPSTAGSDSVFSDEADGRVSEERRSDETTQESGSSETPEVFHEARDEYRYQPKQQQQAYHSPPQPQHPPPPPPREEDEDQLRRPHQQPPTVSVSGIDFSQASDDEAMIFDAYTHDPHDRTSSSTYGSMSSAYDEQPSRSPSPEPPRVETTPRHTPILTPIVAPKASDAQWYEDDERTPTQESSMSAAMNAMRINVPPSRSSDNIYQQSASEKLQQQQQHQQQYQQAAPPTGRVPSPPRPAVPEKHDLPSGAAPPRSQTAPPGMSMQQRTGAIPSPIAPIAHVERPPLTRTESNSSAVSVGSTSTPPSVKKEKKGLFGKKSKHHDKPEKPKKEKDRFLGSLFGSKKKHEEATSVSNFSTAGPAAAAALLGTSKSAKAFHHQGSGTSSPTSPGFSNFARYPIHVERAVYRLSHIKLANARRPLIEQVLISNLMFWYLGVIGRTTPAEEKKPGTTNGLDRTRDQNANQPQLKGTPNKPADSGSAGVKQPDPPQQLQQHRRAGLSKPERSRTNNAEAAYRAPQYGMQSQMEEMHRSPAKQPVMQQQQQQPQQHHHQPTQHLSHHSQPQQQQQQQQQPQQQARPQPPPQQQQQHLPHHHQQQQQQQQQLHQQQQYHQPQAASPQAQPQPRTSSMPGRSRSPPTSQPQQRPEYPPGVAPPRVPQGGQYSHSPNHSQSSQHGQHMGQPGRAPVQPDGRQRVPSGGGGSQPPQQHPGARNSTIGPRPGQGYPQPNGRASDNPNRPIYPNQHAGTKPGQIFQYPGMVAAQQQYQQQQRPPGAGQAYPQQGGGPMYHQQQRPMQHQGPPQGWENQRLPGHQPQPGRSAASPPPMAQTPPRGSSSNRQPADPYGRPYREGQTSPTHQTFYSAQRPPTMQQGQPYPYANGQPRPQAVGSGQYPHHR</sequence>
<feature type="compositionally biased region" description="Low complexity" evidence="1">
    <location>
        <begin position="645"/>
        <end position="662"/>
    </location>
</feature>
<feature type="compositionally biased region" description="Basic and acidic residues" evidence="1">
    <location>
        <begin position="370"/>
        <end position="382"/>
    </location>
</feature>
<dbReference type="VEuPathDB" id="FungiDB:A1Q1_01832"/>
<feature type="region of interest" description="Disordered" evidence="1">
    <location>
        <begin position="1"/>
        <end position="42"/>
    </location>
</feature>
<dbReference type="HOGENOM" id="CLU_265929_0_0_1"/>
<feature type="compositionally biased region" description="Basic residues" evidence="1">
    <location>
        <begin position="665"/>
        <end position="678"/>
    </location>
</feature>
<name>J6FCH9_TRIAS</name>
<feature type="compositionally biased region" description="Basic residues" evidence="1">
    <location>
        <begin position="903"/>
        <end position="914"/>
    </location>
</feature>
<evidence type="ECO:0000313" key="3">
    <source>
        <dbReference type="EMBL" id="EJT52792.1"/>
    </source>
</evidence>
<dbReference type="InterPro" id="IPR013941">
    <property type="entry name" value="ZDS1_C"/>
</dbReference>
<evidence type="ECO:0000313" key="4">
    <source>
        <dbReference type="Proteomes" id="UP000002748"/>
    </source>
</evidence>
<accession>J6FCH9</accession>
<feature type="compositionally biased region" description="Polar residues" evidence="1">
    <location>
        <begin position="610"/>
        <end position="624"/>
    </location>
</feature>
<feature type="region of interest" description="Disordered" evidence="1">
    <location>
        <begin position="295"/>
        <end position="709"/>
    </location>
</feature>
<feature type="compositionally biased region" description="Low complexity" evidence="1">
    <location>
        <begin position="915"/>
        <end position="933"/>
    </location>
</feature>
<dbReference type="KEGG" id="tasa:A1Q1_01832"/>
<dbReference type="Pfam" id="PF08632">
    <property type="entry name" value="Zds_C"/>
    <property type="match status" value="1"/>
</dbReference>
<feature type="compositionally biased region" description="Pro residues" evidence="1">
    <location>
        <begin position="1001"/>
        <end position="1011"/>
    </location>
</feature>
<gene>
    <name evidence="3" type="ORF">A1Q1_01832</name>
</gene>
<feature type="compositionally biased region" description="Low complexity" evidence="1">
    <location>
        <begin position="316"/>
        <end position="331"/>
    </location>
</feature>
<dbReference type="AlphaFoldDB" id="J6FCH9"/>
<feature type="compositionally biased region" description="Polar residues" evidence="1">
    <location>
        <begin position="805"/>
        <end position="825"/>
    </location>
</feature>
<feature type="compositionally biased region" description="Low complexity" evidence="1">
    <location>
        <begin position="1114"/>
        <end position="1134"/>
    </location>
</feature>
<dbReference type="InterPro" id="IPR040206">
    <property type="entry name" value="Zds1/2"/>
</dbReference>
<evidence type="ECO:0000259" key="2">
    <source>
        <dbReference type="SMART" id="SM01327"/>
    </source>
</evidence>
<reference evidence="3 4" key="1">
    <citation type="journal article" date="2012" name="Eukaryot. Cell">
        <title>Draft genome sequence of CBS 2479, the standard type strain of Trichosporon asahii.</title>
        <authorList>
            <person name="Yang R.Y."/>
            <person name="Li H.T."/>
            <person name="Zhu H."/>
            <person name="Zhou G.P."/>
            <person name="Wang M."/>
            <person name="Wang L."/>
        </authorList>
    </citation>
    <scope>NUCLEOTIDE SEQUENCE [LARGE SCALE GENOMIC DNA]</scope>
    <source>
        <strain evidence="4">ATCC 90039 / CBS 2479 / JCM 2466 / KCTC 7840 / NCYC 2677 / UAMH 7654</strain>
    </source>
</reference>
<feature type="compositionally biased region" description="Polar residues" evidence="1">
    <location>
        <begin position="443"/>
        <end position="456"/>
    </location>
</feature>
<feature type="compositionally biased region" description="Basic and acidic residues" evidence="1">
    <location>
        <begin position="679"/>
        <end position="691"/>
    </location>
</feature>
<feature type="compositionally biased region" description="Basic and acidic residues" evidence="1">
    <location>
        <begin position="394"/>
        <end position="405"/>
    </location>
</feature>
<feature type="domain" description="Protein Zds1 C-terminal" evidence="2">
    <location>
        <begin position="742"/>
        <end position="794"/>
    </location>
</feature>
<feature type="compositionally biased region" description="Polar residues" evidence="1">
    <location>
        <begin position="1204"/>
        <end position="1226"/>
    </location>
</feature>
<dbReference type="PANTHER" id="PTHR28089:SF1">
    <property type="entry name" value="PROTEIN ZDS1-RELATED"/>
    <property type="match status" value="1"/>
</dbReference>
<dbReference type="RefSeq" id="XP_014184038.1">
    <property type="nucleotide sequence ID" value="XM_014328563.1"/>
</dbReference>
<dbReference type="GeneID" id="25985346"/>
<feature type="compositionally biased region" description="Low complexity" evidence="1">
    <location>
        <begin position="1018"/>
        <end position="1037"/>
    </location>
</feature>
<evidence type="ECO:0000256" key="1">
    <source>
        <dbReference type="SAM" id="MobiDB-lite"/>
    </source>
</evidence>